<keyword evidence="2" id="KW-1185">Reference proteome</keyword>
<evidence type="ECO:0000313" key="1">
    <source>
        <dbReference type="EMBL" id="CAG8745493.1"/>
    </source>
</evidence>
<dbReference type="EMBL" id="CAJVQB010011137">
    <property type="protein sequence ID" value="CAG8745493.1"/>
    <property type="molecule type" value="Genomic_DNA"/>
</dbReference>
<accession>A0ABN7V9F3</accession>
<gene>
    <name evidence="1" type="ORF">GMARGA_LOCUS15826</name>
</gene>
<protein>
    <submittedName>
        <fullName evidence="1">13841_t:CDS:1</fullName>
    </submittedName>
</protein>
<proteinExistence type="predicted"/>
<name>A0ABN7V9F3_GIGMA</name>
<dbReference type="Proteomes" id="UP000789901">
    <property type="component" value="Unassembled WGS sequence"/>
</dbReference>
<organism evidence="1 2">
    <name type="scientific">Gigaspora margarita</name>
    <dbReference type="NCBI Taxonomy" id="4874"/>
    <lineage>
        <taxon>Eukaryota</taxon>
        <taxon>Fungi</taxon>
        <taxon>Fungi incertae sedis</taxon>
        <taxon>Mucoromycota</taxon>
        <taxon>Glomeromycotina</taxon>
        <taxon>Glomeromycetes</taxon>
        <taxon>Diversisporales</taxon>
        <taxon>Gigasporaceae</taxon>
        <taxon>Gigaspora</taxon>
    </lineage>
</organism>
<reference evidence="1 2" key="1">
    <citation type="submission" date="2021-06" db="EMBL/GenBank/DDBJ databases">
        <authorList>
            <person name="Kallberg Y."/>
            <person name="Tangrot J."/>
            <person name="Rosling A."/>
        </authorList>
    </citation>
    <scope>NUCLEOTIDE SEQUENCE [LARGE SCALE GENOMIC DNA]</scope>
    <source>
        <strain evidence="1 2">120-4 pot B 10/14</strain>
    </source>
</reference>
<evidence type="ECO:0000313" key="2">
    <source>
        <dbReference type="Proteomes" id="UP000789901"/>
    </source>
</evidence>
<sequence>MHSGFKFDSSLTYKGNLQKKETPAFEWSKHTENFTEQRCNVIDYLTSVTRSEAYKNVAFEEVTEDVQSRFNGLMEVLGLVSAVDTSKNNYLEGYKPYISIISKDDAADGALVPRYIYTVLELKKPKHPA</sequence>
<comment type="caution">
    <text evidence="1">The sequence shown here is derived from an EMBL/GenBank/DDBJ whole genome shotgun (WGS) entry which is preliminary data.</text>
</comment>